<dbReference type="GO" id="GO:0005525">
    <property type="term" value="F:GTP binding"/>
    <property type="evidence" value="ECO:0007669"/>
    <property type="project" value="UniProtKB-KW"/>
</dbReference>
<dbReference type="InterPro" id="IPR004130">
    <property type="entry name" value="Gpn"/>
</dbReference>
<dbReference type="Proteomes" id="UP000325440">
    <property type="component" value="Unassembled WGS sequence"/>
</dbReference>
<evidence type="ECO:0000256" key="7">
    <source>
        <dbReference type="ARBA" id="ARBA00046611"/>
    </source>
</evidence>
<protein>
    <recommendedName>
        <fullName evidence="3 8">GPN-loop GTPase 2</fullName>
    </recommendedName>
</protein>
<dbReference type="PANTHER" id="PTHR21231">
    <property type="entry name" value="XPA-BINDING PROTEIN 1-RELATED"/>
    <property type="match status" value="1"/>
</dbReference>
<dbReference type="OrthoDB" id="5839at2759"/>
<dbReference type="InterPro" id="IPR030231">
    <property type="entry name" value="Gpn2"/>
</dbReference>
<dbReference type="AlphaFoldDB" id="A0A5E4MR64"/>
<proteinExistence type="inferred from homology"/>
<dbReference type="Gene3D" id="3.40.50.300">
    <property type="entry name" value="P-loop containing nucleotide triphosphate hydrolases"/>
    <property type="match status" value="1"/>
</dbReference>
<dbReference type="EMBL" id="CABPRJ010000968">
    <property type="protein sequence ID" value="VVC33392.1"/>
    <property type="molecule type" value="Genomic_DNA"/>
</dbReference>
<dbReference type="CDD" id="cd17871">
    <property type="entry name" value="GPN2"/>
    <property type="match status" value="1"/>
</dbReference>
<reference evidence="9 10" key="1">
    <citation type="submission" date="2019-08" db="EMBL/GenBank/DDBJ databases">
        <authorList>
            <person name="Alioto T."/>
            <person name="Alioto T."/>
            <person name="Gomez Garrido J."/>
        </authorList>
    </citation>
    <scope>NUCLEOTIDE SEQUENCE [LARGE SCALE GENOMIC DNA]</scope>
</reference>
<evidence type="ECO:0000256" key="1">
    <source>
        <dbReference type="ARBA" id="ARBA00003181"/>
    </source>
</evidence>
<comment type="function">
    <text evidence="1 8">Small GTPase required for proper localization of RNA polymerase II and III (RNAPII and RNAPIII). May act at an RNAP assembly step prior to nuclear import.</text>
</comment>
<dbReference type="FunFam" id="3.40.50.300:FF:000338">
    <property type="entry name" value="GPN-loop GTPase 2"/>
    <property type="match status" value="1"/>
</dbReference>
<evidence type="ECO:0000256" key="2">
    <source>
        <dbReference type="ARBA" id="ARBA00005290"/>
    </source>
</evidence>
<dbReference type="PANTHER" id="PTHR21231:SF3">
    <property type="entry name" value="GPN-LOOP GTPASE 2"/>
    <property type="match status" value="1"/>
</dbReference>
<gene>
    <name evidence="9" type="ORF">CINCED_3A007652</name>
</gene>
<evidence type="ECO:0000256" key="4">
    <source>
        <dbReference type="ARBA" id="ARBA00022741"/>
    </source>
</evidence>
<dbReference type="Pfam" id="PF03029">
    <property type="entry name" value="ATP_bind_1"/>
    <property type="match status" value="1"/>
</dbReference>
<keyword evidence="6 8" id="KW-0342">GTP-binding</keyword>
<dbReference type="SUPFAM" id="SSF52540">
    <property type="entry name" value="P-loop containing nucleoside triphosphate hydrolases"/>
    <property type="match status" value="1"/>
</dbReference>
<evidence type="ECO:0000256" key="5">
    <source>
        <dbReference type="ARBA" id="ARBA00022801"/>
    </source>
</evidence>
<dbReference type="InterPro" id="IPR027417">
    <property type="entry name" value="P-loop_NTPase"/>
</dbReference>
<accession>A0A5E4MR64</accession>
<evidence type="ECO:0000256" key="8">
    <source>
        <dbReference type="RuleBase" id="RU365059"/>
    </source>
</evidence>
<sequence>MPLYGQFVIGPPGSGKTTYCDEMSKYLKEMGRQVAIINIDPANDSVKYEAAVNISELITVEDVMEYVNLGPNGSLIFCMEYLEKRLTWLLEKLRKYTDYYLLFDCPGQVEIYTHHNSMKNIMSAIQNELDLRLCCVQLIDSHYCSDPSKYISALLMCTCTMYQMEFPHVNILSKIDIAIKHKSKLLFNLDYYTDVLSLDQLLDSLQNDPFTARYYRLNKAIISMIEGYNIVSFIPLNVKDKRTMELARKNIDKANGYIFNSEENQNAMLNSVMQLDINDLTLDVLEDLPKTDSIEMAQD</sequence>
<evidence type="ECO:0000313" key="10">
    <source>
        <dbReference type="Proteomes" id="UP000325440"/>
    </source>
</evidence>
<name>A0A5E4MR64_9HEMI</name>
<organism evidence="9 10">
    <name type="scientific">Cinara cedri</name>
    <dbReference type="NCBI Taxonomy" id="506608"/>
    <lineage>
        <taxon>Eukaryota</taxon>
        <taxon>Metazoa</taxon>
        <taxon>Ecdysozoa</taxon>
        <taxon>Arthropoda</taxon>
        <taxon>Hexapoda</taxon>
        <taxon>Insecta</taxon>
        <taxon>Pterygota</taxon>
        <taxon>Neoptera</taxon>
        <taxon>Paraneoptera</taxon>
        <taxon>Hemiptera</taxon>
        <taxon>Sternorrhyncha</taxon>
        <taxon>Aphidomorpha</taxon>
        <taxon>Aphidoidea</taxon>
        <taxon>Aphididae</taxon>
        <taxon>Lachninae</taxon>
        <taxon>Cinara</taxon>
    </lineage>
</organism>
<keyword evidence="10" id="KW-1185">Reference proteome</keyword>
<dbReference type="GO" id="GO:0003924">
    <property type="term" value="F:GTPase activity"/>
    <property type="evidence" value="ECO:0007669"/>
    <property type="project" value="TreeGrafter"/>
</dbReference>
<keyword evidence="5 8" id="KW-0378">Hydrolase</keyword>
<evidence type="ECO:0000256" key="6">
    <source>
        <dbReference type="ARBA" id="ARBA00023134"/>
    </source>
</evidence>
<dbReference type="GO" id="GO:0005737">
    <property type="term" value="C:cytoplasm"/>
    <property type="evidence" value="ECO:0007669"/>
    <property type="project" value="TreeGrafter"/>
</dbReference>
<keyword evidence="4 8" id="KW-0547">Nucleotide-binding</keyword>
<evidence type="ECO:0000313" key="9">
    <source>
        <dbReference type="EMBL" id="VVC33392.1"/>
    </source>
</evidence>
<comment type="similarity">
    <text evidence="2 8">Belongs to the GPN-loop GTPase family.</text>
</comment>
<evidence type="ECO:0000256" key="3">
    <source>
        <dbReference type="ARBA" id="ARBA00014588"/>
    </source>
</evidence>
<comment type="subunit">
    <text evidence="7">Heterodimers with GPN1 or GPN3. Binds to RNA polymerase II (RNAPII).</text>
</comment>